<dbReference type="EMBL" id="JACGCI010000152">
    <property type="protein sequence ID" value="KAF6743211.1"/>
    <property type="molecule type" value="Genomic_DNA"/>
</dbReference>
<comment type="caution">
    <text evidence="1">The sequence shown here is derived from an EMBL/GenBank/DDBJ whole genome shotgun (WGS) entry which is preliminary data.</text>
</comment>
<evidence type="ECO:0000313" key="2">
    <source>
        <dbReference type="Proteomes" id="UP000521943"/>
    </source>
</evidence>
<dbReference type="Proteomes" id="UP000521943">
    <property type="component" value="Unassembled WGS sequence"/>
</dbReference>
<reference evidence="1 2" key="1">
    <citation type="submission" date="2020-07" db="EMBL/GenBank/DDBJ databases">
        <title>Comparative genomics of pyrophilous fungi reveals a link between fire events and developmental genes.</title>
        <authorList>
            <consortium name="DOE Joint Genome Institute"/>
            <person name="Steindorff A.S."/>
            <person name="Carver A."/>
            <person name="Calhoun S."/>
            <person name="Stillman K."/>
            <person name="Liu H."/>
            <person name="Lipzen A."/>
            <person name="Pangilinan J."/>
            <person name="Labutti K."/>
            <person name="Bruns T.D."/>
            <person name="Grigoriev I.V."/>
        </authorList>
    </citation>
    <scope>NUCLEOTIDE SEQUENCE [LARGE SCALE GENOMIC DNA]</scope>
    <source>
        <strain evidence="1 2">CBS 144469</strain>
    </source>
</reference>
<sequence length="253" mass="28603">MEEVTLKEFSASWGGTLTLRLFGLAKHWNRRWPFLSNLHSFTRRPLLASFRHTHIHRDAEGGRAGRAFPCKTRQTREIVGTSRQFETTRIEAFPAPPTDVLDDAFRLYSCSPALLHLNPARQLPRILAARFSLEFNYVRQPRTGGLQLAQRRRDNQHDDQACWTTSSCTLASAIWVLPATRITHYDREASDEHGGIGRLDGSDGCPELANVSRASARHEWQSLYVSNSHPPSLRPSHSRPSSCDALCAVQHKI</sequence>
<dbReference type="OrthoDB" id="10590310at2759"/>
<dbReference type="AlphaFoldDB" id="A0A8H6LW01"/>
<organism evidence="1 2">
    <name type="scientific">Ephemerocybe angulata</name>
    <dbReference type="NCBI Taxonomy" id="980116"/>
    <lineage>
        <taxon>Eukaryota</taxon>
        <taxon>Fungi</taxon>
        <taxon>Dikarya</taxon>
        <taxon>Basidiomycota</taxon>
        <taxon>Agaricomycotina</taxon>
        <taxon>Agaricomycetes</taxon>
        <taxon>Agaricomycetidae</taxon>
        <taxon>Agaricales</taxon>
        <taxon>Agaricineae</taxon>
        <taxon>Psathyrellaceae</taxon>
        <taxon>Ephemerocybe</taxon>
    </lineage>
</organism>
<protein>
    <submittedName>
        <fullName evidence="1">Uncharacterized protein</fullName>
    </submittedName>
</protein>
<keyword evidence="2" id="KW-1185">Reference proteome</keyword>
<evidence type="ECO:0000313" key="1">
    <source>
        <dbReference type="EMBL" id="KAF6743211.1"/>
    </source>
</evidence>
<gene>
    <name evidence="1" type="ORF">DFP72DRAFT_140181</name>
</gene>
<accession>A0A8H6LW01</accession>
<proteinExistence type="predicted"/>
<name>A0A8H6LW01_9AGAR</name>